<dbReference type="Gene3D" id="1.10.510.10">
    <property type="entry name" value="Transferase(Phosphotransferase) domain 1"/>
    <property type="match status" value="1"/>
</dbReference>
<dbReference type="PANTHER" id="PTHR43289">
    <property type="entry name" value="MITOGEN-ACTIVATED PROTEIN KINASE KINASE KINASE 20-RELATED"/>
    <property type="match status" value="1"/>
</dbReference>
<organism evidence="10 11">
    <name type="scientific">Gemmatirosa kalamazoonensis</name>
    <dbReference type="NCBI Taxonomy" id="861299"/>
    <lineage>
        <taxon>Bacteria</taxon>
        <taxon>Pseudomonadati</taxon>
        <taxon>Gemmatimonadota</taxon>
        <taxon>Gemmatimonadia</taxon>
        <taxon>Gemmatimonadales</taxon>
        <taxon>Gemmatimonadaceae</taxon>
        <taxon>Gemmatirosa</taxon>
    </lineage>
</organism>
<name>W0RSY3_9BACT</name>
<proteinExistence type="predicted"/>
<accession>W0RSY3</accession>
<dbReference type="SUPFAM" id="SSF56112">
    <property type="entry name" value="Protein kinase-like (PK-like)"/>
    <property type="match status" value="1"/>
</dbReference>
<dbReference type="NCBIfam" id="NF047558">
    <property type="entry name" value="TPR_END_plus"/>
    <property type="match status" value="1"/>
</dbReference>
<evidence type="ECO:0000256" key="5">
    <source>
        <dbReference type="ARBA" id="ARBA00022777"/>
    </source>
</evidence>
<evidence type="ECO:0000313" key="10">
    <source>
        <dbReference type="EMBL" id="AHG93791.1"/>
    </source>
</evidence>
<dbReference type="Pfam" id="PF00069">
    <property type="entry name" value="Pkinase"/>
    <property type="match status" value="1"/>
</dbReference>
<keyword evidence="3" id="KW-0808">Transferase</keyword>
<dbReference type="Gene3D" id="3.30.200.20">
    <property type="entry name" value="Phosphorylase Kinase, domain 1"/>
    <property type="match status" value="1"/>
</dbReference>
<keyword evidence="5 10" id="KW-0418">Kinase</keyword>
<dbReference type="GO" id="GO:0005524">
    <property type="term" value="F:ATP binding"/>
    <property type="evidence" value="ECO:0007669"/>
    <property type="project" value="UniProtKB-UniRule"/>
</dbReference>
<keyword evidence="6 8" id="KW-0067">ATP-binding</keyword>
<evidence type="ECO:0000256" key="6">
    <source>
        <dbReference type="ARBA" id="ARBA00022840"/>
    </source>
</evidence>
<dbReference type="InParanoid" id="W0RSY3"/>
<keyword evidence="2" id="KW-0723">Serine/threonine-protein kinase</keyword>
<geneLocation type="plasmid" evidence="10 11">
    <name>2</name>
</geneLocation>
<dbReference type="Pfam" id="PF13181">
    <property type="entry name" value="TPR_8"/>
    <property type="match status" value="1"/>
</dbReference>
<evidence type="ECO:0000256" key="2">
    <source>
        <dbReference type="ARBA" id="ARBA00022527"/>
    </source>
</evidence>
<dbReference type="InterPro" id="IPR017441">
    <property type="entry name" value="Protein_kinase_ATP_BS"/>
</dbReference>
<feature type="domain" description="Protein kinase" evidence="9">
    <location>
        <begin position="71"/>
        <end position="327"/>
    </location>
</feature>
<dbReference type="SMART" id="SM00220">
    <property type="entry name" value="S_TKc"/>
    <property type="match status" value="1"/>
</dbReference>
<dbReference type="SMART" id="SM00028">
    <property type="entry name" value="TPR"/>
    <property type="match status" value="4"/>
</dbReference>
<dbReference type="InterPro" id="IPR019734">
    <property type="entry name" value="TPR_rpt"/>
</dbReference>
<keyword evidence="11" id="KW-1185">Reference proteome</keyword>
<keyword evidence="4 8" id="KW-0547">Nucleotide-binding</keyword>
<dbReference type="PROSITE" id="PS00107">
    <property type="entry name" value="PROTEIN_KINASE_ATP"/>
    <property type="match status" value="1"/>
</dbReference>
<evidence type="ECO:0000256" key="1">
    <source>
        <dbReference type="ARBA" id="ARBA00012513"/>
    </source>
</evidence>
<sequence>MALPPERRAAFVRDACGPDAALCATLGALVEDASDARAFIDGVAGPAVARLTAAAVGSAPELLPGEQVAHFRILEAIGGGGMGRVHRALDLRLGRVVALKFLPPLLGADEGAKRRFVDEARAASALDHPNVCAIHEIGETAGGRPFIAMASYDGETVKQKLARGALPPHEAIEYGAQIADGLQAAHAAGIVHRDVKPANVMITARGQAKILDFGVAMTTAAGCGGDGAAVGTIAYMSPEQTRGDPVDARGDVWSLGAVLFEMLTGRRPFHGATERAVVDAIRHVAPPRADRLRPDIPAAVAALVERCLEKDAARRPESAGELLRELRAAQSGLATARAARRRARLRAGLTALAASLAASLAVIGLAARARVAPTAPRAITSRAAHRVNPEALALYLQSARVADNARKREYLEQAIAKDSLFAPAYAQVAHAYMWLGDKAKAERAIAKALALDPSLSEAYDALGLLRMWRDWNWPAAEAALRRSIELNPHNPKAHHELGQLLMRVRRCDEAVVETQREMMESPREAYGQGGLAEVYLFCRRYDDAIREFEKTLSLARDSSAIYFNMGDAYFFQHRYDDALAMYRRARWVPGWAWARAGDRREASWQAESLAVEFARTGRNYWIAWTVARIYASLGDRDHALAWLERIYDAREGILVYLAVQPQFDGLRGEPRFQALVARVGLPR</sequence>
<dbReference type="eggNOG" id="COG0515">
    <property type="taxonomic scope" value="Bacteria"/>
</dbReference>
<dbReference type="InterPro" id="IPR000719">
    <property type="entry name" value="Prot_kinase_dom"/>
</dbReference>
<evidence type="ECO:0000256" key="4">
    <source>
        <dbReference type="ARBA" id="ARBA00022741"/>
    </source>
</evidence>
<dbReference type="EC" id="2.7.11.1" evidence="1"/>
<dbReference type="InterPro" id="IPR011009">
    <property type="entry name" value="Kinase-like_dom_sf"/>
</dbReference>
<dbReference type="InterPro" id="IPR011990">
    <property type="entry name" value="TPR-like_helical_dom_sf"/>
</dbReference>
<dbReference type="PROSITE" id="PS00108">
    <property type="entry name" value="PROTEIN_KINASE_ST"/>
    <property type="match status" value="1"/>
</dbReference>
<evidence type="ECO:0000256" key="3">
    <source>
        <dbReference type="ARBA" id="ARBA00022679"/>
    </source>
</evidence>
<dbReference type="PROSITE" id="PS50011">
    <property type="entry name" value="PROTEIN_KINASE_DOM"/>
    <property type="match status" value="1"/>
</dbReference>
<dbReference type="EMBL" id="CP007130">
    <property type="protein sequence ID" value="AHG93791.1"/>
    <property type="molecule type" value="Genomic_DNA"/>
</dbReference>
<reference evidence="10 11" key="1">
    <citation type="journal article" date="2014" name="Genome Announc.">
        <title>Genome Sequence and Methylome of Soil Bacterium Gemmatirosa kalamazoonensis KBS708T, a Member of the Rarely Cultivated Gemmatimonadetes Phylum.</title>
        <authorList>
            <person name="Debruyn J.M."/>
            <person name="Radosevich M."/>
            <person name="Wommack K.E."/>
            <person name="Polson S.W."/>
            <person name="Hauser L.J."/>
            <person name="Fawaz M.N."/>
            <person name="Korlach J."/>
            <person name="Tsai Y.C."/>
        </authorList>
    </citation>
    <scope>NUCLEOTIDE SEQUENCE [LARGE SCALE GENOMIC DNA]</scope>
    <source>
        <strain evidence="10 11">KBS708</strain>
        <plasmid evidence="11">Plasmid 2</plasmid>
    </source>
</reference>
<keyword evidence="10" id="KW-0614">Plasmid</keyword>
<dbReference type="GO" id="GO:0004674">
    <property type="term" value="F:protein serine/threonine kinase activity"/>
    <property type="evidence" value="ECO:0007669"/>
    <property type="project" value="UniProtKB-KW"/>
</dbReference>
<protein>
    <recommendedName>
        <fullName evidence="1">non-specific serine/threonine protein kinase</fullName>
        <ecNumber evidence="1">2.7.11.1</ecNumber>
    </recommendedName>
</protein>
<dbReference type="KEGG" id="gba:J421_6256"/>
<dbReference type="Pfam" id="PF13424">
    <property type="entry name" value="TPR_12"/>
    <property type="match status" value="1"/>
</dbReference>
<dbReference type="Proteomes" id="UP000019151">
    <property type="component" value="Plasmid 2"/>
</dbReference>
<dbReference type="PANTHER" id="PTHR43289:SF34">
    <property type="entry name" value="SERINE_THREONINE-PROTEIN KINASE YBDM-RELATED"/>
    <property type="match status" value="1"/>
</dbReference>
<dbReference type="AlphaFoldDB" id="W0RSY3"/>
<evidence type="ECO:0000256" key="7">
    <source>
        <dbReference type="PROSITE-ProRule" id="PRU00339"/>
    </source>
</evidence>
<dbReference type="PATRIC" id="fig|861299.3.peg.6323"/>
<dbReference type="InterPro" id="IPR008271">
    <property type="entry name" value="Ser/Thr_kinase_AS"/>
</dbReference>
<keyword evidence="7" id="KW-0802">TPR repeat</keyword>
<gene>
    <name evidence="10" type="ORF">J421_6256</name>
</gene>
<dbReference type="CDD" id="cd14014">
    <property type="entry name" value="STKc_PknB_like"/>
    <property type="match status" value="1"/>
</dbReference>
<evidence type="ECO:0000259" key="9">
    <source>
        <dbReference type="PROSITE" id="PS50011"/>
    </source>
</evidence>
<dbReference type="FunFam" id="1.10.510.10:FF:000021">
    <property type="entry name" value="Serine/threonine protein kinase"/>
    <property type="match status" value="1"/>
</dbReference>
<feature type="repeat" description="TPR" evidence="7">
    <location>
        <begin position="422"/>
        <end position="455"/>
    </location>
</feature>
<feature type="binding site" evidence="8">
    <location>
        <position position="100"/>
    </location>
    <ligand>
        <name>ATP</name>
        <dbReference type="ChEBI" id="CHEBI:30616"/>
    </ligand>
</feature>
<dbReference type="PROSITE" id="PS50005">
    <property type="entry name" value="TPR"/>
    <property type="match status" value="1"/>
</dbReference>
<dbReference type="SUPFAM" id="SSF48452">
    <property type="entry name" value="TPR-like"/>
    <property type="match status" value="1"/>
</dbReference>
<evidence type="ECO:0000256" key="8">
    <source>
        <dbReference type="PROSITE-ProRule" id="PRU10141"/>
    </source>
</evidence>
<dbReference type="HOGENOM" id="CLU_013589_0_0_0"/>
<evidence type="ECO:0000313" key="11">
    <source>
        <dbReference type="Proteomes" id="UP000019151"/>
    </source>
</evidence>
<dbReference type="Gene3D" id="1.25.40.10">
    <property type="entry name" value="Tetratricopeptide repeat domain"/>
    <property type="match status" value="2"/>
</dbReference>